<name>A0A6J7VNU3_9CAUD</name>
<dbReference type="Gene3D" id="2.40.50.140">
    <property type="entry name" value="Nucleic acid-binding proteins"/>
    <property type="match status" value="1"/>
</dbReference>
<dbReference type="InterPro" id="IPR012340">
    <property type="entry name" value="NA-bd_OB-fold"/>
</dbReference>
<evidence type="ECO:0008006" key="2">
    <source>
        <dbReference type="Google" id="ProtNLM"/>
    </source>
</evidence>
<dbReference type="Pfam" id="PF10991">
    <property type="entry name" value="Enc34_ssDNA-bd"/>
    <property type="match status" value="1"/>
</dbReference>
<dbReference type="SUPFAM" id="SSF50249">
    <property type="entry name" value="Nucleic acid-binding proteins"/>
    <property type="match status" value="1"/>
</dbReference>
<organism evidence="1">
    <name type="scientific">uncultured Caudovirales phage</name>
    <dbReference type="NCBI Taxonomy" id="2100421"/>
    <lineage>
        <taxon>Viruses</taxon>
        <taxon>Duplodnaviria</taxon>
        <taxon>Heunggongvirae</taxon>
        <taxon>Uroviricota</taxon>
        <taxon>Caudoviricetes</taxon>
        <taxon>Peduoviridae</taxon>
        <taxon>Maltschvirus</taxon>
        <taxon>Maltschvirus maltsch</taxon>
    </lineage>
</organism>
<sequence length="181" mass="19719">MELKLKNVRLSFPDLFVARPFKAGDPPKYKATFLLPKDSPQVKEIEAAILAVAKEKWPKDHAKVLASVRGNANRFCFQDGDTKTYDGYDGMMAFSASNKARPTVIDRDREPLNQEDGKPYAGCYVNAIVDIFAYDNSGNGISASLGGVQFVKDGEAFAGGRPAAADAFDDLGVDEEEEAFV</sequence>
<gene>
    <name evidence="1" type="ORF">UFOVP143_21</name>
</gene>
<evidence type="ECO:0000313" key="1">
    <source>
        <dbReference type="EMBL" id="CAB5079547.1"/>
    </source>
</evidence>
<reference evidence="1" key="1">
    <citation type="submission" date="2020-05" db="EMBL/GenBank/DDBJ databases">
        <authorList>
            <person name="Chiriac C."/>
            <person name="Salcher M."/>
            <person name="Ghai R."/>
            <person name="Kavagutti S V."/>
        </authorList>
    </citation>
    <scope>NUCLEOTIDE SEQUENCE</scope>
</reference>
<protein>
    <recommendedName>
        <fullName evidence="2">DUF2815 family protein</fullName>
    </recommendedName>
</protein>
<proteinExistence type="predicted"/>
<dbReference type="InterPro" id="IPR022595">
    <property type="entry name" value="Enc34_ssDNA-bd"/>
</dbReference>
<accession>A0A6J7VNU3</accession>
<dbReference type="EMBL" id="LR798191">
    <property type="protein sequence ID" value="CAB5079547.1"/>
    <property type="molecule type" value="Genomic_DNA"/>
</dbReference>